<dbReference type="EMBL" id="CP034346">
    <property type="protein sequence ID" value="AZS16601.1"/>
    <property type="molecule type" value="Genomic_DNA"/>
</dbReference>
<evidence type="ECO:0000313" key="1">
    <source>
        <dbReference type="EMBL" id="AZS16601.1"/>
    </source>
</evidence>
<proteinExistence type="predicted"/>
<evidence type="ECO:0008006" key="3">
    <source>
        <dbReference type="Google" id="ProtNLM"/>
    </source>
</evidence>
<protein>
    <recommendedName>
        <fullName evidence="3">Lipoprotein</fullName>
    </recommendedName>
</protein>
<gene>
    <name evidence="1" type="ORF">EI981_20490</name>
</gene>
<sequence length="159" mass="18136">MKKFILLIVVFIFVSGCQPGASNLILFETKDESIKNYIEENSLKGSILEIDLENQETVLLFKQMQDKYYLGEVVKSKEKYSLLRISDGVAIGNTTGAMWDFKTFKGNVYTLKISKNKEDSDSIFNKEFGLYVSIVNGKRNYEDENTVNVISSSQIIFIQ</sequence>
<dbReference type="AlphaFoldDB" id="A0A3S9V1Z6"/>
<dbReference type="OrthoDB" id="2621998at2"/>
<accession>A0A3S9V1Z6</accession>
<organism evidence="1 2">
    <name type="scientific">Paenibacillus lutimineralis</name>
    <dbReference type="NCBI Taxonomy" id="2707005"/>
    <lineage>
        <taxon>Bacteria</taxon>
        <taxon>Bacillati</taxon>
        <taxon>Bacillota</taxon>
        <taxon>Bacilli</taxon>
        <taxon>Bacillales</taxon>
        <taxon>Paenibacillaceae</taxon>
        <taxon>Paenibacillus</taxon>
    </lineage>
</organism>
<reference evidence="2" key="1">
    <citation type="submission" date="2018-12" db="EMBL/GenBank/DDBJ databases">
        <title>Complete genome sequence of Paenibacillus sp. MBLB1234.</title>
        <authorList>
            <person name="Nam Y.-D."/>
            <person name="Kang J."/>
            <person name="Chung W.-H."/>
            <person name="Park Y.S."/>
        </authorList>
    </citation>
    <scope>NUCLEOTIDE SEQUENCE [LARGE SCALE GENOMIC DNA]</scope>
    <source>
        <strain evidence="2">MBLB1234</strain>
    </source>
</reference>
<dbReference type="PROSITE" id="PS51257">
    <property type="entry name" value="PROKAR_LIPOPROTEIN"/>
    <property type="match status" value="1"/>
</dbReference>
<name>A0A3S9V1Z6_9BACL</name>
<dbReference type="Proteomes" id="UP000270678">
    <property type="component" value="Chromosome"/>
</dbReference>
<dbReference type="RefSeq" id="WP_127001370.1">
    <property type="nucleotide sequence ID" value="NZ_CP034346.1"/>
</dbReference>
<keyword evidence="2" id="KW-1185">Reference proteome</keyword>
<dbReference type="KEGG" id="plut:EI981_20490"/>
<evidence type="ECO:0000313" key="2">
    <source>
        <dbReference type="Proteomes" id="UP000270678"/>
    </source>
</evidence>